<gene>
    <name evidence="4" type="ORF">H4281_02065</name>
</gene>
<dbReference type="RefSeq" id="WP_182889138.1">
    <property type="nucleotide sequence ID" value="NZ_JACGZW010000001.1"/>
</dbReference>
<dbReference type="GO" id="GO:0016491">
    <property type="term" value="F:oxidoreductase activity"/>
    <property type="evidence" value="ECO:0007669"/>
    <property type="project" value="UniProtKB-KW"/>
</dbReference>
<comment type="caution">
    <text evidence="4">The sequence shown here is derived from an EMBL/GenBank/DDBJ whole genome shotgun (WGS) entry which is preliminary data.</text>
</comment>
<evidence type="ECO:0000256" key="1">
    <source>
        <dbReference type="ARBA" id="ARBA00006484"/>
    </source>
</evidence>
<dbReference type="InterPro" id="IPR002347">
    <property type="entry name" value="SDR_fam"/>
</dbReference>
<sequence length="270" mass="29170">MSARHWFVTGASGGLGRHLVEEALRRGDHVTATVRRPGALPDSPRLTVEQLDLTRPADVAATVERTLRRRPVDVVVNNAGYAVVGAAEEMTPEQIRDQIEVLLLAPILITRAFLGPMREQGGGRIVQISSMGGQLGSPTHSAYHAGKWGLEGYTESVGREVADFGIHLTLAQLGATRTGFAAALRYTAETAPYRDNAVGRTRRYLESLDDSELPGDPAKIAALLYETTLQPNPPLRLALGSDTFELVRNALAGRLELLESQRELAASVAF</sequence>
<dbReference type="Pfam" id="PF00106">
    <property type="entry name" value="adh_short"/>
    <property type="match status" value="1"/>
</dbReference>
<dbReference type="PANTHER" id="PTHR43976:SF16">
    <property type="entry name" value="SHORT-CHAIN DEHYDROGENASE_REDUCTASE FAMILY PROTEIN"/>
    <property type="match status" value="1"/>
</dbReference>
<dbReference type="AlphaFoldDB" id="A0A7W3VRU1"/>
<reference evidence="4 5" key="1">
    <citation type="submission" date="2020-08" db="EMBL/GenBank/DDBJ databases">
        <title>Amycolatopsis sp. nov. DR6-1 isolated from Dendrobium heterocarpum.</title>
        <authorList>
            <person name="Tedsree N."/>
            <person name="Kuncharoen N."/>
            <person name="Likhitwitayawuid K."/>
            <person name="Tanasupawat S."/>
        </authorList>
    </citation>
    <scope>NUCLEOTIDE SEQUENCE [LARGE SCALE GENOMIC DNA]</scope>
    <source>
        <strain evidence="4 5">DR6-1</strain>
    </source>
</reference>
<keyword evidence="5" id="KW-1185">Reference proteome</keyword>
<dbReference type="Gene3D" id="3.40.50.720">
    <property type="entry name" value="NAD(P)-binding Rossmann-like Domain"/>
    <property type="match status" value="1"/>
</dbReference>
<dbReference type="InterPro" id="IPR051911">
    <property type="entry name" value="SDR_oxidoreductase"/>
</dbReference>
<accession>A0A7W3VRU1</accession>
<evidence type="ECO:0000313" key="4">
    <source>
        <dbReference type="EMBL" id="MBB1151910.1"/>
    </source>
</evidence>
<proteinExistence type="inferred from homology"/>
<protein>
    <submittedName>
        <fullName evidence="4">SDR family NAD(P)-dependent oxidoreductase</fullName>
    </submittedName>
</protein>
<evidence type="ECO:0000256" key="3">
    <source>
        <dbReference type="RuleBase" id="RU000363"/>
    </source>
</evidence>
<dbReference type="PANTHER" id="PTHR43976">
    <property type="entry name" value="SHORT CHAIN DEHYDROGENASE"/>
    <property type="match status" value="1"/>
</dbReference>
<organism evidence="4 5">
    <name type="scientific">Amycolatopsis dendrobii</name>
    <dbReference type="NCBI Taxonomy" id="2760662"/>
    <lineage>
        <taxon>Bacteria</taxon>
        <taxon>Bacillati</taxon>
        <taxon>Actinomycetota</taxon>
        <taxon>Actinomycetes</taxon>
        <taxon>Pseudonocardiales</taxon>
        <taxon>Pseudonocardiaceae</taxon>
        <taxon>Amycolatopsis</taxon>
    </lineage>
</organism>
<evidence type="ECO:0000256" key="2">
    <source>
        <dbReference type="ARBA" id="ARBA00023002"/>
    </source>
</evidence>
<dbReference type="Proteomes" id="UP000526734">
    <property type="component" value="Unassembled WGS sequence"/>
</dbReference>
<comment type="similarity">
    <text evidence="1 3">Belongs to the short-chain dehydrogenases/reductases (SDR) family.</text>
</comment>
<keyword evidence="2" id="KW-0560">Oxidoreductase</keyword>
<dbReference type="CDD" id="cd05374">
    <property type="entry name" value="17beta-HSD-like_SDR_c"/>
    <property type="match status" value="1"/>
</dbReference>
<dbReference type="SUPFAM" id="SSF51735">
    <property type="entry name" value="NAD(P)-binding Rossmann-fold domains"/>
    <property type="match status" value="1"/>
</dbReference>
<dbReference type="EMBL" id="JACGZW010000001">
    <property type="protein sequence ID" value="MBB1151910.1"/>
    <property type="molecule type" value="Genomic_DNA"/>
</dbReference>
<evidence type="ECO:0000313" key="5">
    <source>
        <dbReference type="Proteomes" id="UP000526734"/>
    </source>
</evidence>
<dbReference type="PRINTS" id="PR00081">
    <property type="entry name" value="GDHRDH"/>
</dbReference>
<dbReference type="PRINTS" id="PR00080">
    <property type="entry name" value="SDRFAMILY"/>
</dbReference>
<dbReference type="InterPro" id="IPR036291">
    <property type="entry name" value="NAD(P)-bd_dom_sf"/>
</dbReference>
<name>A0A7W3VRU1_9PSEU</name>